<reference evidence="1" key="1">
    <citation type="journal article" date="2015" name="Nature">
        <title>Complex archaea that bridge the gap between prokaryotes and eukaryotes.</title>
        <authorList>
            <person name="Spang A."/>
            <person name="Saw J.H."/>
            <person name="Jorgensen S.L."/>
            <person name="Zaremba-Niedzwiedzka K."/>
            <person name="Martijn J."/>
            <person name="Lind A.E."/>
            <person name="van Eijk R."/>
            <person name="Schleper C."/>
            <person name="Guy L."/>
            <person name="Ettema T.J."/>
        </authorList>
    </citation>
    <scope>NUCLEOTIDE SEQUENCE</scope>
</reference>
<comment type="caution">
    <text evidence="1">The sequence shown here is derived from an EMBL/GenBank/DDBJ whole genome shotgun (WGS) entry which is preliminary data.</text>
</comment>
<dbReference type="Pfam" id="PF20911">
    <property type="entry name" value="GP7"/>
    <property type="match status" value="1"/>
</dbReference>
<sequence>MTIAEAGKQTEPTTSQAMTTALQEMLAQEEPLLDRLHWHKIPAGSNSYRYLQPSQAPTPSFRAINAAWDATHGVWIPKQESVAILGGELEIDVAILDMYGGQLSMGMRARELKAWTIAIKDKWLQTFFEGDVGVDPAAFEGLRTRVAGSGMDFDMSSGTDRAALTLAKLDEVIEAVLGGVERKSIATNQWLRRKINALIRESSQAQETVDTGFGRIMPSYGGVPLIVIQKESDMSTILDFDEDPGDGGDDTASMYCIRFANGEEPGVFGLMGNNGGWEAKAFGEQESVPRNLDRFSAYVGLAAPHPRAFARLHSVGKI</sequence>
<dbReference type="EMBL" id="LAZR01000328">
    <property type="protein sequence ID" value="KKN74351.1"/>
    <property type="molecule type" value="Genomic_DNA"/>
</dbReference>
<dbReference type="AlphaFoldDB" id="A0A0F9VLK2"/>
<protein>
    <recommendedName>
        <fullName evidence="2">Bacteriophage Mu GpT domain-containing protein</fullName>
    </recommendedName>
</protein>
<gene>
    <name evidence="1" type="ORF">LCGC14_0391520</name>
</gene>
<evidence type="ECO:0000313" key="1">
    <source>
        <dbReference type="EMBL" id="KKN74351.1"/>
    </source>
</evidence>
<proteinExistence type="predicted"/>
<name>A0A0F9VLK2_9ZZZZ</name>
<dbReference type="NCBIfam" id="NF045672">
    <property type="entry name" value="MCP_gp7_epsi_15"/>
    <property type="match status" value="1"/>
</dbReference>
<evidence type="ECO:0008006" key="2">
    <source>
        <dbReference type="Google" id="ProtNLM"/>
    </source>
</evidence>
<organism evidence="1">
    <name type="scientific">marine sediment metagenome</name>
    <dbReference type="NCBI Taxonomy" id="412755"/>
    <lineage>
        <taxon>unclassified sequences</taxon>
        <taxon>metagenomes</taxon>
        <taxon>ecological metagenomes</taxon>
    </lineage>
</organism>
<accession>A0A0F9VLK2</accession>
<dbReference type="InterPro" id="IPR048813">
    <property type="entry name" value="GP7-like"/>
</dbReference>